<gene>
    <name evidence="3" type="ORF">FIM25_00575</name>
</gene>
<sequence length="198" mass="22354">MSNFEEIRFAGKITASVTHELRNVLAVIRETSGLMQDIMALQGQEKETDKEERIQNGFKAISDQVQRGSQLIDHLNSFAHSSDHPEESIDIQEAAVDFFKLTERLCRLRRITLAPETKEKIIHIRASKFYFYAALFQALELCLNLPEDSLISVSFTEGPEVCFHGSGLFSELNPRKLSGNFHLTGDASSIRIKHNSDS</sequence>
<dbReference type="Gene3D" id="1.10.287.130">
    <property type="match status" value="1"/>
</dbReference>
<name>A0A5Q4VGK9_9BACT</name>
<dbReference type="InterPro" id="IPR036097">
    <property type="entry name" value="HisK_dim/P_sf"/>
</dbReference>
<dbReference type="OrthoDB" id="5417790at2"/>
<dbReference type="RefSeq" id="WP_139445093.1">
    <property type="nucleotide sequence ID" value="NZ_VDMB01000001.1"/>
</dbReference>
<dbReference type="InterPro" id="IPR003661">
    <property type="entry name" value="HisK_dim/P_dom"/>
</dbReference>
<dbReference type="AlphaFoldDB" id="A0A5Q4VGK9"/>
<organism evidence="3 4">
    <name type="scientific">Desulfobotulus mexicanus</name>
    <dbReference type="NCBI Taxonomy" id="2586642"/>
    <lineage>
        <taxon>Bacteria</taxon>
        <taxon>Pseudomonadati</taxon>
        <taxon>Thermodesulfobacteriota</taxon>
        <taxon>Desulfobacteria</taxon>
        <taxon>Desulfobacterales</taxon>
        <taxon>Desulfobacteraceae</taxon>
        <taxon>Desulfobotulus</taxon>
    </lineage>
</organism>
<proteinExistence type="predicted"/>
<evidence type="ECO:0000256" key="2">
    <source>
        <dbReference type="ARBA" id="ARBA00012438"/>
    </source>
</evidence>
<protein>
    <recommendedName>
        <fullName evidence="2">histidine kinase</fullName>
        <ecNumber evidence="2">2.7.13.3</ecNumber>
    </recommendedName>
</protein>
<dbReference type="CDD" id="cd00082">
    <property type="entry name" value="HisKA"/>
    <property type="match status" value="1"/>
</dbReference>
<comment type="caution">
    <text evidence="3">The sequence shown here is derived from an EMBL/GenBank/DDBJ whole genome shotgun (WGS) entry which is preliminary data.</text>
</comment>
<dbReference type="SUPFAM" id="SSF47384">
    <property type="entry name" value="Homodimeric domain of signal transducing histidine kinase"/>
    <property type="match status" value="1"/>
</dbReference>
<comment type="catalytic activity">
    <reaction evidence="1">
        <text>ATP + protein L-histidine = ADP + protein N-phospho-L-histidine.</text>
        <dbReference type="EC" id="2.7.13.3"/>
    </reaction>
</comment>
<evidence type="ECO:0000313" key="3">
    <source>
        <dbReference type="EMBL" id="TYT76083.1"/>
    </source>
</evidence>
<dbReference type="EMBL" id="VDMB01000001">
    <property type="protein sequence ID" value="TYT76083.1"/>
    <property type="molecule type" value="Genomic_DNA"/>
</dbReference>
<keyword evidence="4" id="KW-1185">Reference proteome</keyword>
<dbReference type="EC" id="2.7.13.3" evidence="2"/>
<reference evidence="3 4" key="1">
    <citation type="submission" date="2019-06" db="EMBL/GenBank/DDBJ databases">
        <title>Desulfobotulus mexicanus sp. nov., a novel sulfate-reducing bacterium isolated from the sediment of an alkaline crater lake in Mexico.</title>
        <authorList>
            <person name="Hirschler-Rea A."/>
        </authorList>
    </citation>
    <scope>NUCLEOTIDE SEQUENCE [LARGE SCALE GENOMIC DNA]</scope>
    <source>
        <strain evidence="3 4">PAR22N</strain>
    </source>
</reference>
<accession>A0A5Q4VGK9</accession>
<evidence type="ECO:0000256" key="1">
    <source>
        <dbReference type="ARBA" id="ARBA00000085"/>
    </source>
</evidence>
<dbReference type="Proteomes" id="UP000321899">
    <property type="component" value="Unassembled WGS sequence"/>
</dbReference>
<evidence type="ECO:0000313" key="4">
    <source>
        <dbReference type="Proteomes" id="UP000321899"/>
    </source>
</evidence>
<dbReference type="GO" id="GO:0000155">
    <property type="term" value="F:phosphorelay sensor kinase activity"/>
    <property type="evidence" value="ECO:0007669"/>
    <property type="project" value="InterPro"/>
</dbReference>